<dbReference type="VEuPathDB" id="FungiDB:PC9H_004939"/>
<feature type="compositionally biased region" description="Polar residues" evidence="1">
    <location>
        <begin position="313"/>
        <end position="323"/>
    </location>
</feature>
<accession>A0A8H6ZW53</accession>
<evidence type="ECO:0000313" key="2">
    <source>
        <dbReference type="EMBL" id="KAF7432995.1"/>
    </source>
</evidence>
<protein>
    <submittedName>
        <fullName evidence="2">Uncharacterized protein</fullName>
    </submittedName>
</protein>
<feature type="compositionally biased region" description="Low complexity" evidence="1">
    <location>
        <begin position="257"/>
        <end position="268"/>
    </location>
</feature>
<sequence length="331" mass="36122">MKVDGMRLQHCSRVTDQMNNITSENSPTTPKQHVASLLPRSTHSKFGFSDSLRPTGAHNSECMAPLPSPMDDIDPITLKYQQSIPLVLLPASSHLAAFHVARLRPLANPSIQLASLQDSDSPFCLKCGSLYTHAGNTRILRVRHKISTSKRERGLQEQQEQHNGRVQVKGKDNYKDNVGNKDSVECGDSAAGEVFATERVPRVLQRSCDACGWVSRVPIPPQQQDKATSLPKKLKVPTTELPVSSLPSPIHSDSATSASLSKASMRSSIRPKEAPAPTAMLAQTSASTSRSKSRSKKSTLQDMLARNRKQEANRTQPSESNNLAAFLTGLQ</sequence>
<keyword evidence="3" id="KW-1185">Reference proteome</keyword>
<proteinExistence type="predicted"/>
<dbReference type="GeneID" id="59374757"/>
<reference evidence="2" key="1">
    <citation type="submission" date="2019-07" db="EMBL/GenBank/DDBJ databases">
        <authorList>
            <person name="Palmer J.M."/>
        </authorList>
    </citation>
    <scope>NUCLEOTIDE SEQUENCE</scope>
    <source>
        <strain evidence="2">PC9</strain>
    </source>
</reference>
<dbReference type="OrthoDB" id="3000634at2759"/>
<gene>
    <name evidence="2" type="ORF">PC9H_004939</name>
</gene>
<dbReference type="Proteomes" id="UP000623687">
    <property type="component" value="Unassembled WGS sequence"/>
</dbReference>
<dbReference type="EMBL" id="JACETU010000003">
    <property type="protein sequence ID" value="KAF7432995.1"/>
    <property type="molecule type" value="Genomic_DNA"/>
</dbReference>
<organism evidence="2 3">
    <name type="scientific">Pleurotus ostreatus</name>
    <name type="common">Oyster mushroom</name>
    <name type="synonym">White-rot fungus</name>
    <dbReference type="NCBI Taxonomy" id="5322"/>
    <lineage>
        <taxon>Eukaryota</taxon>
        <taxon>Fungi</taxon>
        <taxon>Dikarya</taxon>
        <taxon>Basidiomycota</taxon>
        <taxon>Agaricomycotina</taxon>
        <taxon>Agaricomycetes</taxon>
        <taxon>Agaricomycetidae</taxon>
        <taxon>Agaricales</taxon>
        <taxon>Pleurotineae</taxon>
        <taxon>Pleurotaceae</taxon>
        <taxon>Pleurotus</taxon>
    </lineage>
</organism>
<dbReference type="RefSeq" id="XP_036633022.1">
    <property type="nucleotide sequence ID" value="XM_036774520.1"/>
</dbReference>
<feature type="region of interest" description="Disordered" evidence="1">
    <location>
        <begin position="148"/>
        <end position="181"/>
    </location>
</feature>
<feature type="compositionally biased region" description="Basic and acidic residues" evidence="1">
    <location>
        <begin position="149"/>
        <end position="181"/>
    </location>
</feature>
<evidence type="ECO:0000256" key="1">
    <source>
        <dbReference type="SAM" id="MobiDB-lite"/>
    </source>
</evidence>
<dbReference type="AlphaFoldDB" id="A0A8H6ZW53"/>
<evidence type="ECO:0000313" key="3">
    <source>
        <dbReference type="Proteomes" id="UP000623687"/>
    </source>
</evidence>
<feature type="region of interest" description="Disordered" evidence="1">
    <location>
        <begin position="215"/>
        <end position="331"/>
    </location>
</feature>
<name>A0A8H6ZW53_PLEOS</name>
<feature type="compositionally biased region" description="Polar residues" evidence="1">
    <location>
        <begin position="241"/>
        <end position="256"/>
    </location>
</feature>
<comment type="caution">
    <text evidence="2">The sequence shown here is derived from an EMBL/GenBank/DDBJ whole genome shotgun (WGS) entry which is preliminary data.</text>
</comment>